<accession>A0A0L0HI36</accession>
<dbReference type="GeneID" id="27687365"/>
<dbReference type="RefSeq" id="XP_016608806.1">
    <property type="nucleotide sequence ID" value="XM_016752129.1"/>
</dbReference>
<dbReference type="Proteomes" id="UP000053201">
    <property type="component" value="Unassembled WGS sequence"/>
</dbReference>
<evidence type="ECO:0000313" key="2">
    <source>
        <dbReference type="Proteomes" id="UP000053201"/>
    </source>
</evidence>
<reference evidence="1 2" key="1">
    <citation type="submission" date="2009-08" db="EMBL/GenBank/DDBJ databases">
        <title>The Genome Sequence of Spizellomyces punctatus strain DAOM BR117.</title>
        <authorList>
            <consortium name="The Broad Institute Genome Sequencing Platform"/>
            <person name="Russ C."/>
            <person name="Cuomo C."/>
            <person name="Shea T."/>
            <person name="Young S.K."/>
            <person name="Zeng Q."/>
            <person name="Koehrsen M."/>
            <person name="Haas B."/>
            <person name="Borodovsky M."/>
            <person name="Guigo R."/>
            <person name="Alvarado L."/>
            <person name="Berlin A."/>
            <person name="Bochicchio J."/>
            <person name="Borenstein D."/>
            <person name="Chapman S."/>
            <person name="Chen Z."/>
            <person name="Engels R."/>
            <person name="Freedman E."/>
            <person name="Gellesch M."/>
            <person name="Goldberg J."/>
            <person name="Griggs A."/>
            <person name="Gujja S."/>
            <person name="Heiman D."/>
            <person name="Hepburn T."/>
            <person name="Howarth C."/>
            <person name="Jen D."/>
            <person name="Larson L."/>
            <person name="Lewis B."/>
            <person name="Mehta T."/>
            <person name="Park D."/>
            <person name="Pearson M."/>
            <person name="Roberts A."/>
            <person name="Saif S."/>
            <person name="Shenoy N."/>
            <person name="Sisk P."/>
            <person name="Stolte C."/>
            <person name="Sykes S."/>
            <person name="Thomson T."/>
            <person name="Walk T."/>
            <person name="White J."/>
            <person name="Yandava C."/>
            <person name="Burger G."/>
            <person name="Gray M.W."/>
            <person name="Holland P.W.H."/>
            <person name="King N."/>
            <person name="Lang F.B.F."/>
            <person name="Roger A.J."/>
            <person name="Ruiz-Trillo I."/>
            <person name="Lander E."/>
            <person name="Nusbaum C."/>
        </authorList>
    </citation>
    <scope>NUCLEOTIDE SEQUENCE [LARGE SCALE GENOMIC DNA]</scope>
    <source>
        <strain evidence="1 2">DAOM BR117</strain>
    </source>
</reference>
<gene>
    <name evidence="1" type="ORF">SPPG_03880</name>
</gene>
<dbReference type="InParanoid" id="A0A0L0HI36"/>
<name>A0A0L0HI36_SPIPD</name>
<organism evidence="1 2">
    <name type="scientific">Spizellomyces punctatus (strain DAOM BR117)</name>
    <dbReference type="NCBI Taxonomy" id="645134"/>
    <lineage>
        <taxon>Eukaryota</taxon>
        <taxon>Fungi</taxon>
        <taxon>Fungi incertae sedis</taxon>
        <taxon>Chytridiomycota</taxon>
        <taxon>Chytridiomycota incertae sedis</taxon>
        <taxon>Chytridiomycetes</taxon>
        <taxon>Spizellomycetales</taxon>
        <taxon>Spizellomycetaceae</taxon>
        <taxon>Spizellomyces</taxon>
    </lineage>
</organism>
<keyword evidence="2" id="KW-1185">Reference proteome</keyword>
<protein>
    <submittedName>
        <fullName evidence="1">Uncharacterized protein</fullName>
    </submittedName>
</protein>
<proteinExistence type="predicted"/>
<dbReference type="VEuPathDB" id="FungiDB:SPPG_03880"/>
<evidence type="ECO:0000313" key="1">
    <source>
        <dbReference type="EMBL" id="KND00767.1"/>
    </source>
</evidence>
<sequence>MYAKKRRTFEEVPNNAESKAYWVGLGLNPDFSCKFTSPRKGWSKCEAFDPDTGDKCGVDMRKQSTDSLRFDLCARHTMEGAHQLLLVREWLSTFPFREGSDEKEKRILSGNIYKKMDASGRWHIGLRDDLPEHSFKIGFSLASNEPLDEGFSRSEEECGACFGPTLPTHRAYLLARCLTAFSGFFWPATGPK</sequence>
<dbReference type="AlphaFoldDB" id="A0A0L0HI36"/>
<dbReference type="EMBL" id="KQ257455">
    <property type="protein sequence ID" value="KND00767.1"/>
    <property type="molecule type" value="Genomic_DNA"/>
</dbReference>